<dbReference type="InterPro" id="IPR001789">
    <property type="entry name" value="Sig_transdc_resp-reg_receiver"/>
</dbReference>
<dbReference type="PROSITE" id="PS50109">
    <property type="entry name" value="HIS_KIN"/>
    <property type="match status" value="1"/>
</dbReference>
<feature type="transmembrane region" description="Helical" evidence="13">
    <location>
        <begin position="354"/>
        <end position="377"/>
    </location>
</feature>
<dbReference type="Pfam" id="PF12833">
    <property type="entry name" value="HTH_18"/>
    <property type="match status" value="1"/>
</dbReference>
<evidence type="ECO:0000256" key="6">
    <source>
        <dbReference type="ARBA" id="ARBA00022777"/>
    </source>
</evidence>
<dbReference type="Pfam" id="PF00512">
    <property type="entry name" value="HisKA"/>
    <property type="match status" value="1"/>
</dbReference>
<name>A0AAU7BNH0_9FLAO</name>
<dbReference type="Gene3D" id="2.60.40.2380">
    <property type="match status" value="1"/>
</dbReference>
<keyword evidence="8" id="KW-0902">Two-component regulatory system</keyword>
<keyword evidence="9" id="KW-0805">Transcription regulation</keyword>
<sequence>MKYIVSFFMLLYCLIGYGQEVYNIDTTYPVHDLMTSLNIIEDPNEELSVEDVLMDSTLSFKKRNEFGKHLNITSTYWGKFRVITLDSLKDWTLHFEDKFIGPPAWTKSNGKVDVFAFTNNQPLFHKKTGVEYTKKDRDVKNHWILNQVSLEELPPKSLITIIIKVRGNQLGYPPYFNLTARSPKQPHYHQIYQFNNSFNLFLFGVTFIIFLYHLLQYFYLKESVFLWFSIWLLFCVITQAMTIGFFIGSITTMRFPLQIIISNGVFYSWWFFGRSFINSKHKFPKLDKIILSLSYFLIAEILITVIFVSVFDTQPIFLNIGIHFIVLCVYSFLSLIISVLLLLKSDLFAKYFGFGSIIFSLFLIAGTFWSLGIISPIKNFADPYATGMFLQIVIYSFGIAFRQQQLAKKTQNEKQLAQEAYSEMLRIKDLDEVKTRFFANISHEFRTPLALISGPIIKAFNSSSNGTDVVVLDKKSYEIVKNNTSRLQNLVDQLLDLSKLESGKVHLSLKQGGLIQFLRSIIFSFESMAERNNISLNTSFPEEIDFAFYDKDKLEKIVTNILSNAFKYNSNTGTITVTIVNDLHYINLEISDTGKGMSKDEVKRIFERFYRVESSEEKGSGIGLALTKELVDLHNGKISVDSVKHKGTTFKVRLPISLDNLPRAISFTETTKTKPKKLNTSEDIFLETNSLTTNAKELPVALIVEDNQDLQYFISDILKQHYIILTAKDGMQGERMAFEHIPDIIVSDIMMPKMDGYMLCNSLKANPKTSHIPIILLTAKAGHEHKMEGLTQGADAYLTKPFDDKELLLRMKNLIASRKKLWEHFKALDMLLVDDIDVSSIDDKFLQDVFKTIKNNLDNEHFGVEDIAKQVGFSRSQLHRKLKALSDKSANQLITEIRLNEAHRMLTLKTGTVSEVAYSVGYSNLSYFTKSFKEKFGKLPSKI</sequence>
<dbReference type="InterPro" id="IPR011006">
    <property type="entry name" value="CheY-like_superfamily"/>
</dbReference>
<keyword evidence="7 17" id="KW-0067">ATP-binding</keyword>
<evidence type="ECO:0000256" key="1">
    <source>
        <dbReference type="ARBA" id="ARBA00000085"/>
    </source>
</evidence>
<organism evidence="17">
    <name type="scientific">Pontimicrobium sp. SW4</name>
    <dbReference type="NCBI Taxonomy" id="3153519"/>
    <lineage>
        <taxon>Bacteria</taxon>
        <taxon>Pseudomonadati</taxon>
        <taxon>Bacteroidota</taxon>
        <taxon>Flavobacteriia</taxon>
        <taxon>Flavobacteriales</taxon>
        <taxon>Flavobacteriaceae</taxon>
        <taxon>Pontimicrobium</taxon>
    </lineage>
</organism>
<dbReference type="PROSITE" id="PS00041">
    <property type="entry name" value="HTH_ARAC_FAMILY_1"/>
    <property type="match status" value="1"/>
</dbReference>
<dbReference type="InterPro" id="IPR004358">
    <property type="entry name" value="Sig_transdc_His_kin-like_C"/>
</dbReference>
<dbReference type="InterPro" id="IPR003594">
    <property type="entry name" value="HATPase_dom"/>
</dbReference>
<reference evidence="17" key="1">
    <citation type="submission" date="2024-05" db="EMBL/GenBank/DDBJ databases">
        <title>Pontimicrobium maritimus sp. nov., isolated form sea water.</title>
        <authorList>
            <person name="Muhammad N."/>
            <person name="Vuong T.Q."/>
            <person name="Han H.L."/>
            <person name="Kim S.-G."/>
        </authorList>
    </citation>
    <scope>NUCLEOTIDE SEQUENCE</scope>
    <source>
        <strain evidence="17">SW4</strain>
    </source>
</reference>
<dbReference type="PANTHER" id="PTHR43547">
    <property type="entry name" value="TWO-COMPONENT HISTIDINE KINASE"/>
    <property type="match status" value="1"/>
</dbReference>
<keyword evidence="10" id="KW-0238">DNA-binding</keyword>
<dbReference type="GO" id="GO:0043565">
    <property type="term" value="F:sequence-specific DNA binding"/>
    <property type="evidence" value="ECO:0007669"/>
    <property type="project" value="InterPro"/>
</dbReference>
<feature type="domain" description="Histidine kinase" evidence="15">
    <location>
        <begin position="440"/>
        <end position="658"/>
    </location>
</feature>
<dbReference type="Gene3D" id="1.10.10.60">
    <property type="entry name" value="Homeodomain-like"/>
    <property type="match status" value="1"/>
</dbReference>
<dbReference type="InterPro" id="IPR036890">
    <property type="entry name" value="HATPase_C_sf"/>
</dbReference>
<dbReference type="InterPro" id="IPR011622">
    <property type="entry name" value="7TMR_DISM_rcpt_extracell_dom2"/>
</dbReference>
<evidence type="ECO:0000256" key="3">
    <source>
        <dbReference type="ARBA" id="ARBA00022553"/>
    </source>
</evidence>
<dbReference type="CDD" id="cd00075">
    <property type="entry name" value="HATPase"/>
    <property type="match status" value="1"/>
</dbReference>
<dbReference type="FunFam" id="3.30.565.10:FF:000037">
    <property type="entry name" value="Hybrid sensor histidine kinase/response regulator"/>
    <property type="match status" value="1"/>
</dbReference>
<feature type="transmembrane region" description="Helical" evidence="13">
    <location>
        <begin position="198"/>
        <end position="215"/>
    </location>
</feature>
<feature type="transmembrane region" description="Helical" evidence="13">
    <location>
        <begin position="316"/>
        <end position="342"/>
    </location>
</feature>
<feature type="transmembrane region" description="Helical" evidence="13">
    <location>
        <begin position="259"/>
        <end position="277"/>
    </location>
</feature>
<feature type="transmembrane region" description="Helical" evidence="13">
    <location>
        <begin position="224"/>
        <end position="247"/>
    </location>
</feature>
<evidence type="ECO:0000259" key="14">
    <source>
        <dbReference type="PROSITE" id="PS01124"/>
    </source>
</evidence>
<keyword evidence="5" id="KW-0547">Nucleotide-binding</keyword>
<evidence type="ECO:0000256" key="13">
    <source>
        <dbReference type="SAM" id="Phobius"/>
    </source>
</evidence>
<evidence type="ECO:0000256" key="5">
    <source>
        <dbReference type="ARBA" id="ARBA00022741"/>
    </source>
</evidence>
<keyword evidence="13" id="KW-0812">Transmembrane</keyword>
<dbReference type="SMART" id="SM00388">
    <property type="entry name" value="HisKA"/>
    <property type="match status" value="1"/>
</dbReference>
<dbReference type="RefSeq" id="WP_347921796.1">
    <property type="nucleotide sequence ID" value="NZ_CP157199.1"/>
</dbReference>
<dbReference type="Pfam" id="PF02518">
    <property type="entry name" value="HATPase_c"/>
    <property type="match status" value="1"/>
</dbReference>
<accession>A0AAU7BNH0</accession>
<evidence type="ECO:0000256" key="10">
    <source>
        <dbReference type="ARBA" id="ARBA00023125"/>
    </source>
</evidence>
<feature type="transmembrane region" description="Helical" evidence="13">
    <location>
        <begin position="289"/>
        <end position="310"/>
    </location>
</feature>
<protein>
    <recommendedName>
        <fullName evidence="2">histidine kinase</fullName>
        <ecNumber evidence="2">2.7.13.3</ecNumber>
    </recommendedName>
</protein>
<evidence type="ECO:0000313" key="17">
    <source>
        <dbReference type="EMBL" id="XBG59870.1"/>
    </source>
</evidence>
<keyword evidence="4" id="KW-0808">Transferase</keyword>
<dbReference type="InterPro" id="IPR011623">
    <property type="entry name" value="7TMR_DISM_rcpt_extracell_dom1"/>
</dbReference>
<dbReference type="Gene3D" id="3.30.565.10">
    <property type="entry name" value="Histidine kinase-like ATPase, C-terminal domain"/>
    <property type="match status" value="1"/>
</dbReference>
<dbReference type="Gene3D" id="1.10.287.130">
    <property type="match status" value="1"/>
</dbReference>
<dbReference type="PRINTS" id="PR00344">
    <property type="entry name" value="BCTRLSENSOR"/>
</dbReference>
<gene>
    <name evidence="17" type="ORF">ABGB03_08340</name>
</gene>
<dbReference type="GO" id="GO:0003700">
    <property type="term" value="F:DNA-binding transcription factor activity"/>
    <property type="evidence" value="ECO:0007669"/>
    <property type="project" value="InterPro"/>
</dbReference>
<keyword evidence="13" id="KW-1133">Transmembrane helix</keyword>
<dbReference type="InterPro" id="IPR036097">
    <property type="entry name" value="HisK_dim/P_sf"/>
</dbReference>
<feature type="domain" description="HTH araC/xylS-type" evidence="14">
    <location>
        <begin position="847"/>
        <end position="943"/>
    </location>
</feature>
<dbReference type="SMART" id="SM00448">
    <property type="entry name" value="REC"/>
    <property type="match status" value="1"/>
</dbReference>
<dbReference type="InterPro" id="IPR003661">
    <property type="entry name" value="HisK_dim/P_dom"/>
</dbReference>
<evidence type="ECO:0000259" key="16">
    <source>
        <dbReference type="PROSITE" id="PS50110"/>
    </source>
</evidence>
<keyword evidence="6" id="KW-0418">Kinase</keyword>
<dbReference type="InterPro" id="IPR018062">
    <property type="entry name" value="HTH_AraC-typ_CS"/>
</dbReference>
<dbReference type="CDD" id="cd00082">
    <property type="entry name" value="HisKA"/>
    <property type="match status" value="1"/>
</dbReference>
<evidence type="ECO:0000256" key="11">
    <source>
        <dbReference type="ARBA" id="ARBA00023163"/>
    </source>
</evidence>
<dbReference type="CDD" id="cd17574">
    <property type="entry name" value="REC_OmpR"/>
    <property type="match status" value="1"/>
</dbReference>
<dbReference type="GO" id="GO:0000155">
    <property type="term" value="F:phosphorelay sensor kinase activity"/>
    <property type="evidence" value="ECO:0007669"/>
    <property type="project" value="InterPro"/>
</dbReference>
<dbReference type="PROSITE" id="PS01124">
    <property type="entry name" value="HTH_ARAC_FAMILY_2"/>
    <property type="match status" value="1"/>
</dbReference>
<dbReference type="SUPFAM" id="SSF47384">
    <property type="entry name" value="Homodimeric domain of signal transducing histidine kinase"/>
    <property type="match status" value="1"/>
</dbReference>
<dbReference type="InterPro" id="IPR005467">
    <property type="entry name" value="His_kinase_dom"/>
</dbReference>
<dbReference type="Pfam" id="PF07695">
    <property type="entry name" value="7TMR-DISM_7TM"/>
    <property type="match status" value="1"/>
</dbReference>
<dbReference type="SMART" id="SM00342">
    <property type="entry name" value="HTH_ARAC"/>
    <property type="match status" value="1"/>
</dbReference>
<keyword evidence="3 12" id="KW-0597">Phosphoprotein</keyword>
<evidence type="ECO:0000256" key="9">
    <source>
        <dbReference type="ARBA" id="ARBA00023015"/>
    </source>
</evidence>
<feature type="domain" description="Response regulatory" evidence="16">
    <location>
        <begin position="700"/>
        <end position="815"/>
    </location>
</feature>
<dbReference type="EC" id="2.7.13.3" evidence="2"/>
<evidence type="ECO:0000256" key="4">
    <source>
        <dbReference type="ARBA" id="ARBA00022679"/>
    </source>
</evidence>
<dbReference type="PANTHER" id="PTHR43547:SF2">
    <property type="entry name" value="HYBRID SIGNAL TRANSDUCTION HISTIDINE KINASE C"/>
    <property type="match status" value="1"/>
</dbReference>
<proteinExistence type="predicted"/>
<dbReference type="SUPFAM" id="SSF55874">
    <property type="entry name" value="ATPase domain of HSP90 chaperone/DNA topoisomerase II/histidine kinase"/>
    <property type="match status" value="1"/>
</dbReference>
<dbReference type="Gene3D" id="3.40.50.2300">
    <property type="match status" value="1"/>
</dbReference>
<comment type="catalytic activity">
    <reaction evidence="1">
        <text>ATP + protein L-histidine = ADP + protein N-phospho-L-histidine.</text>
        <dbReference type="EC" id="2.7.13.3"/>
    </reaction>
</comment>
<dbReference type="Pfam" id="PF00072">
    <property type="entry name" value="Response_reg"/>
    <property type="match status" value="1"/>
</dbReference>
<evidence type="ECO:0000256" key="7">
    <source>
        <dbReference type="ARBA" id="ARBA00022840"/>
    </source>
</evidence>
<dbReference type="SMART" id="SM00387">
    <property type="entry name" value="HATPase_c"/>
    <property type="match status" value="1"/>
</dbReference>
<feature type="modified residue" description="4-aspartylphosphate" evidence="12">
    <location>
        <position position="748"/>
    </location>
</feature>
<dbReference type="InterPro" id="IPR009057">
    <property type="entry name" value="Homeodomain-like_sf"/>
</dbReference>
<dbReference type="SUPFAM" id="SSF52172">
    <property type="entry name" value="CheY-like"/>
    <property type="match status" value="1"/>
</dbReference>
<keyword evidence="13" id="KW-0472">Membrane</keyword>
<dbReference type="GO" id="GO:0005524">
    <property type="term" value="F:ATP binding"/>
    <property type="evidence" value="ECO:0007669"/>
    <property type="project" value="UniProtKB-KW"/>
</dbReference>
<dbReference type="AlphaFoldDB" id="A0AAU7BNH0"/>
<dbReference type="Pfam" id="PF07696">
    <property type="entry name" value="7TMR-DISMED2"/>
    <property type="match status" value="1"/>
</dbReference>
<keyword evidence="11" id="KW-0804">Transcription</keyword>
<feature type="transmembrane region" description="Helical" evidence="13">
    <location>
        <begin position="383"/>
        <end position="401"/>
    </location>
</feature>
<evidence type="ECO:0000256" key="8">
    <source>
        <dbReference type="ARBA" id="ARBA00023012"/>
    </source>
</evidence>
<dbReference type="EMBL" id="CP157199">
    <property type="protein sequence ID" value="XBG59870.1"/>
    <property type="molecule type" value="Genomic_DNA"/>
</dbReference>
<dbReference type="SUPFAM" id="SSF46689">
    <property type="entry name" value="Homeodomain-like"/>
    <property type="match status" value="1"/>
</dbReference>
<evidence type="ECO:0000259" key="15">
    <source>
        <dbReference type="PROSITE" id="PS50109"/>
    </source>
</evidence>
<dbReference type="PROSITE" id="PS50110">
    <property type="entry name" value="RESPONSE_REGULATORY"/>
    <property type="match status" value="1"/>
</dbReference>
<evidence type="ECO:0000256" key="2">
    <source>
        <dbReference type="ARBA" id="ARBA00012438"/>
    </source>
</evidence>
<evidence type="ECO:0000256" key="12">
    <source>
        <dbReference type="PROSITE-ProRule" id="PRU00169"/>
    </source>
</evidence>
<dbReference type="InterPro" id="IPR018060">
    <property type="entry name" value="HTH_AraC"/>
</dbReference>